<feature type="region of interest" description="Disordered" evidence="1">
    <location>
        <begin position="204"/>
        <end position="244"/>
    </location>
</feature>
<evidence type="ECO:0008006" key="5">
    <source>
        <dbReference type="Google" id="ProtNLM"/>
    </source>
</evidence>
<keyword evidence="2" id="KW-0732">Signal</keyword>
<evidence type="ECO:0000313" key="3">
    <source>
        <dbReference type="EMBL" id="KAL1399077.1"/>
    </source>
</evidence>
<feature type="signal peptide" evidence="2">
    <location>
        <begin position="1"/>
        <end position="22"/>
    </location>
</feature>
<dbReference type="AlphaFoldDB" id="A0ABD1DHQ1"/>
<evidence type="ECO:0000256" key="2">
    <source>
        <dbReference type="SAM" id="SignalP"/>
    </source>
</evidence>
<keyword evidence="4" id="KW-1185">Reference proteome</keyword>
<reference evidence="3 4" key="1">
    <citation type="submission" date="2024-05" db="EMBL/GenBank/DDBJ databases">
        <title>Culex pipiens pipiens assembly and annotation.</title>
        <authorList>
            <person name="Alout H."/>
            <person name="Durand T."/>
        </authorList>
    </citation>
    <scope>NUCLEOTIDE SEQUENCE [LARGE SCALE GENOMIC DNA]</scope>
    <source>
        <strain evidence="3">HA-2024</strain>
        <tissue evidence="3">Whole body</tissue>
    </source>
</reference>
<name>A0ABD1DHQ1_CULPP</name>
<dbReference type="EMBL" id="JBEHCU010005662">
    <property type="protein sequence ID" value="KAL1399077.1"/>
    <property type="molecule type" value="Genomic_DNA"/>
</dbReference>
<feature type="compositionally biased region" description="Polar residues" evidence="1">
    <location>
        <begin position="20"/>
        <end position="40"/>
    </location>
</feature>
<feature type="compositionally biased region" description="Basic and acidic residues" evidence="1">
    <location>
        <begin position="207"/>
        <end position="217"/>
    </location>
</feature>
<feature type="region of interest" description="Disordered" evidence="1">
    <location>
        <begin position="20"/>
        <end position="42"/>
    </location>
</feature>
<proteinExistence type="predicted"/>
<evidence type="ECO:0000256" key="1">
    <source>
        <dbReference type="SAM" id="MobiDB-lite"/>
    </source>
</evidence>
<evidence type="ECO:0000313" key="4">
    <source>
        <dbReference type="Proteomes" id="UP001562425"/>
    </source>
</evidence>
<feature type="chain" id="PRO_5044839274" description="Cuticular protein" evidence="2">
    <location>
        <begin position="23"/>
        <end position="866"/>
    </location>
</feature>
<sequence length="866" mass="96908">MLTTVTLVLVASAVVRIGPTTAQAPQPSNDQSGHPKQSRQMLLPTVPPDMFFQTLPADSAPPQVAAVPTIATVPATSALPKPSGANYEHSIALGPNSNYYVYYSDNVQGSQTQQRQQQPQPTYSYQPLVGFPDERTNQVMFNPNVVPFQLVTLVQPTLDDALQQENATDEAATERSPNLNEEGIQKLVSSTQDLVTNEDVVSINNAEEEKSDQKELVAVEPTKGSSGSDSETSESHKEPNVADNLAIPTFQNPIVVGEMPEGTSRSLRSGDNLFKQINVEIIGESDDHNKGQFLKETIFSNQVTPEPCDDDAKSTQVIIKHEVTTIRPVTAKLRGSTASRLSTRYRTTTVALPSTTPKSVSNQYLAPVQAGLRLSNNNNKNIDDCIDTILQAPKQDQGVERTVVEVQKSINIKNILVNQEQPKPRKLEFGTRTNLVPQPIVIEKPVDRIVKQNVYIEKPVDRIVQQPVYIEKPVPQPVDRIVEKKVPVPYPVDRIVEKPVQTTVHVPYPVEKHIPVHHYIDRPVTKTVTVEVPVERIVDRPVPVEKIVTKEVQVPYPVTQVVEKIVDRPVETVVEKHVEVPVPVTVEKVVEKFIDRPVPYPVQVPVEVQVPVHYPVEVPVGVPIPYPVEKLIPVIHEQKPTHAIIKTTTHHTHDKLFDFHKFFGGKKKHYVEHIYLKAPLPLAKPPFHYHNPSYPKNDLHFGASIAAPSYIDVAQVNVLPHHYADKPAPAKPVYNLPPYGDVIFGKPSYATHFNHFAQYPQPLIDHSHFVGKFTYQPQHQLQQPPQPQIFQHQHQPQQIFRDDYVGPTPLLEDHWAVKSDVKFRRSPAYGKSLRIEYGGFKPPLVPSLEIDENGVPLHKEDNDSVK</sequence>
<comment type="caution">
    <text evidence="3">The sequence shown here is derived from an EMBL/GenBank/DDBJ whole genome shotgun (WGS) entry which is preliminary data.</text>
</comment>
<gene>
    <name evidence="3" type="ORF">pipiens_008490</name>
</gene>
<organism evidence="3 4">
    <name type="scientific">Culex pipiens pipiens</name>
    <name type="common">Northern house mosquito</name>
    <dbReference type="NCBI Taxonomy" id="38569"/>
    <lineage>
        <taxon>Eukaryota</taxon>
        <taxon>Metazoa</taxon>
        <taxon>Ecdysozoa</taxon>
        <taxon>Arthropoda</taxon>
        <taxon>Hexapoda</taxon>
        <taxon>Insecta</taxon>
        <taxon>Pterygota</taxon>
        <taxon>Neoptera</taxon>
        <taxon>Endopterygota</taxon>
        <taxon>Diptera</taxon>
        <taxon>Nematocera</taxon>
        <taxon>Culicoidea</taxon>
        <taxon>Culicidae</taxon>
        <taxon>Culicinae</taxon>
        <taxon>Culicini</taxon>
        <taxon>Culex</taxon>
        <taxon>Culex</taxon>
    </lineage>
</organism>
<dbReference type="Proteomes" id="UP001562425">
    <property type="component" value="Unassembled WGS sequence"/>
</dbReference>
<accession>A0ABD1DHQ1</accession>
<protein>
    <recommendedName>
        <fullName evidence="5">Cuticular protein</fullName>
    </recommendedName>
</protein>